<dbReference type="PANTHER" id="PTHR30093:SF47">
    <property type="entry name" value="TYPE IV PILUS NON-CORE MINOR PILIN PILE"/>
    <property type="match status" value="1"/>
</dbReference>
<sequence length="151" mass="15757">MGNKGFSLMEVMIVVVIVGILAAVAIPSYTGYVKRTKRSEAVTALQTVALYQEKHMAERGRYGTIANLIANAGLPDPDGDGVYEPSEYYAITVNLGADNMSFVASAAPAGGFVDNVSGAPLVFAIDSDGRVGTLSGGAVAVNEDLWTTLRP</sequence>
<dbReference type="PANTHER" id="PTHR30093">
    <property type="entry name" value="GENERAL SECRETION PATHWAY PROTEIN G"/>
    <property type="match status" value="1"/>
</dbReference>
<reference evidence="2" key="1">
    <citation type="submission" date="2019-03" db="EMBL/GenBank/DDBJ databases">
        <authorList>
            <person name="Hao L."/>
        </authorList>
    </citation>
    <scope>NUCLEOTIDE SEQUENCE</scope>
</reference>
<accession>A0A485LZR3</accession>
<dbReference type="Gene3D" id="3.30.700.10">
    <property type="entry name" value="Glycoprotein, Type 4 Pilin"/>
    <property type="match status" value="1"/>
</dbReference>
<proteinExistence type="predicted"/>
<evidence type="ECO:0000256" key="1">
    <source>
        <dbReference type="SAM" id="Phobius"/>
    </source>
</evidence>
<keyword evidence="1" id="KW-1133">Transmembrane helix</keyword>
<dbReference type="Pfam" id="PF07963">
    <property type="entry name" value="N_methyl"/>
    <property type="match status" value="1"/>
</dbReference>
<keyword evidence="1" id="KW-0812">Transmembrane</keyword>
<feature type="transmembrane region" description="Helical" evidence="1">
    <location>
        <begin position="6"/>
        <end position="29"/>
    </location>
</feature>
<dbReference type="InterPro" id="IPR045584">
    <property type="entry name" value="Pilin-like"/>
</dbReference>
<dbReference type="NCBIfam" id="TIGR02532">
    <property type="entry name" value="IV_pilin_GFxxxE"/>
    <property type="match status" value="1"/>
</dbReference>
<evidence type="ECO:0000313" key="2">
    <source>
        <dbReference type="EMBL" id="VFU14369.1"/>
    </source>
</evidence>
<gene>
    <name evidence="2" type="primary">fimA</name>
    <name evidence="2" type="ORF">SCFA_280033</name>
</gene>
<dbReference type="SUPFAM" id="SSF54523">
    <property type="entry name" value="Pili subunits"/>
    <property type="match status" value="1"/>
</dbReference>
<dbReference type="EMBL" id="CAADRM010000090">
    <property type="protein sequence ID" value="VFU14369.1"/>
    <property type="molecule type" value="Genomic_DNA"/>
</dbReference>
<dbReference type="InterPro" id="IPR031982">
    <property type="entry name" value="PilE-like"/>
</dbReference>
<dbReference type="AlphaFoldDB" id="A0A485LZR3"/>
<dbReference type="Pfam" id="PF16732">
    <property type="entry name" value="ComP_DUS"/>
    <property type="match status" value="1"/>
</dbReference>
<protein>
    <submittedName>
        <fullName evidence="2">Fimbrial protein</fullName>
    </submittedName>
</protein>
<keyword evidence="1" id="KW-0472">Membrane</keyword>
<organism evidence="2">
    <name type="scientific">anaerobic digester metagenome</name>
    <dbReference type="NCBI Taxonomy" id="1263854"/>
    <lineage>
        <taxon>unclassified sequences</taxon>
        <taxon>metagenomes</taxon>
        <taxon>ecological metagenomes</taxon>
    </lineage>
</organism>
<dbReference type="InterPro" id="IPR012902">
    <property type="entry name" value="N_methyl_site"/>
</dbReference>
<dbReference type="GO" id="GO:0043683">
    <property type="term" value="P:type IV pilus assembly"/>
    <property type="evidence" value="ECO:0007669"/>
    <property type="project" value="InterPro"/>
</dbReference>
<name>A0A485LZR3_9ZZZZ</name>